<feature type="signal peptide" evidence="2">
    <location>
        <begin position="1"/>
        <end position="18"/>
    </location>
</feature>
<evidence type="ECO:0000256" key="2">
    <source>
        <dbReference type="SAM" id="SignalP"/>
    </source>
</evidence>
<keyword evidence="4" id="KW-1185">Reference proteome</keyword>
<accession>A0A0B2VA62</accession>
<keyword evidence="1" id="KW-0812">Transmembrane</keyword>
<evidence type="ECO:0000313" key="3">
    <source>
        <dbReference type="EMBL" id="KHN78352.1"/>
    </source>
</evidence>
<dbReference type="OMA" id="QLMYMLT"/>
<keyword evidence="1" id="KW-1133">Transmembrane helix</keyword>
<dbReference type="Proteomes" id="UP000031036">
    <property type="component" value="Unassembled WGS sequence"/>
</dbReference>
<comment type="caution">
    <text evidence="3">The sequence shown here is derived from an EMBL/GenBank/DDBJ whole genome shotgun (WGS) entry which is preliminary data.</text>
</comment>
<dbReference type="EMBL" id="JPKZ01002110">
    <property type="protein sequence ID" value="KHN78352.1"/>
    <property type="molecule type" value="Genomic_DNA"/>
</dbReference>
<reference evidence="3 4" key="1">
    <citation type="submission" date="2014-11" db="EMBL/GenBank/DDBJ databases">
        <title>Genetic blueprint of the zoonotic pathogen Toxocara canis.</title>
        <authorList>
            <person name="Zhu X.-Q."/>
            <person name="Korhonen P.K."/>
            <person name="Cai H."/>
            <person name="Young N.D."/>
            <person name="Nejsum P."/>
            <person name="von Samson-Himmelstjerna G."/>
            <person name="Boag P.R."/>
            <person name="Tan P."/>
            <person name="Li Q."/>
            <person name="Min J."/>
            <person name="Yang Y."/>
            <person name="Wang X."/>
            <person name="Fang X."/>
            <person name="Hall R.S."/>
            <person name="Hofmann A."/>
            <person name="Sternberg P.W."/>
            <person name="Jex A.R."/>
            <person name="Gasser R.B."/>
        </authorList>
    </citation>
    <scope>NUCLEOTIDE SEQUENCE [LARGE SCALE GENOMIC DNA]</scope>
    <source>
        <strain evidence="3">PN_DK_2014</strain>
    </source>
</reference>
<protein>
    <submittedName>
        <fullName evidence="3">Uncharacterized protein</fullName>
    </submittedName>
</protein>
<evidence type="ECO:0000313" key="4">
    <source>
        <dbReference type="Proteomes" id="UP000031036"/>
    </source>
</evidence>
<dbReference type="AlphaFoldDB" id="A0A0B2VA62"/>
<organism evidence="3 4">
    <name type="scientific">Toxocara canis</name>
    <name type="common">Canine roundworm</name>
    <dbReference type="NCBI Taxonomy" id="6265"/>
    <lineage>
        <taxon>Eukaryota</taxon>
        <taxon>Metazoa</taxon>
        <taxon>Ecdysozoa</taxon>
        <taxon>Nematoda</taxon>
        <taxon>Chromadorea</taxon>
        <taxon>Rhabditida</taxon>
        <taxon>Spirurina</taxon>
        <taxon>Ascaridomorpha</taxon>
        <taxon>Ascaridoidea</taxon>
        <taxon>Toxocaridae</taxon>
        <taxon>Toxocara</taxon>
    </lineage>
</organism>
<name>A0A0B2VA62_TOXCA</name>
<dbReference type="OrthoDB" id="5849945at2759"/>
<keyword evidence="2" id="KW-0732">Signal</keyword>
<feature type="transmembrane region" description="Helical" evidence="1">
    <location>
        <begin position="331"/>
        <end position="349"/>
    </location>
</feature>
<keyword evidence="1" id="KW-0472">Membrane</keyword>
<sequence length="351" mass="39570">MWLLILNVMAAICELCLANVADSAQTSSESLATSAKDELECSFDNIAKVIGHNNFSVLGKTSSCTIFYVIGDEIGDKHFDLAMVTGKRAGCNDPVPLFYRQDDEYKVLVAQKKSVYLGGCDWQESDMFHICQFSRSDWKKTWVVPEGEVDEIVGHVTDINADILHVLYKDEEAVMFDSMYNLSSGTFVMNKKMRDANFKLSSFDSDLMRLYYEADKLGYEEVESDRGIFIYKSGHRQLLHFNESDYTAFSFSNKFYLVKKKYRTNRELYFVGNEDSAEQLCVSNTASGDALILQLFVGDNISSTHAKVRAQISPKKTTTAMVPSTPTTNSASIITTSIFLFSLLAYFFMAR</sequence>
<proteinExistence type="predicted"/>
<gene>
    <name evidence="3" type="ORF">Tcan_05018</name>
</gene>
<feature type="chain" id="PRO_5002095335" evidence="2">
    <location>
        <begin position="19"/>
        <end position="351"/>
    </location>
</feature>
<evidence type="ECO:0000256" key="1">
    <source>
        <dbReference type="SAM" id="Phobius"/>
    </source>
</evidence>